<sequence>MRALYSLITAAATGAALVAVPSLPAGAAEGSPAQDRARLLCSRVPNLQIRADKLVVRLQAGVDTPGSVAWLKARADQARANGREELATVLDNRVVVRTNLLPVLKNQQQNLPKVAQWCAEHGFATGSGQ</sequence>
<evidence type="ECO:0000313" key="2">
    <source>
        <dbReference type="EMBL" id="MFI7263342.1"/>
    </source>
</evidence>
<name>A0ABW7ZN08_9ACTN</name>
<keyword evidence="1" id="KW-0732">Signal</keyword>
<gene>
    <name evidence="2" type="ORF">ACIBP4_13715</name>
</gene>
<proteinExistence type="predicted"/>
<evidence type="ECO:0008006" key="4">
    <source>
        <dbReference type="Google" id="ProtNLM"/>
    </source>
</evidence>
<evidence type="ECO:0000313" key="3">
    <source>
        <dbReference type="Proteomes" id="UP001612812"/>
    </source>
</evidence>
<protein>
    <recommendedName>
        <fullName evidence="4">BON domain-containing protein</fullName>
    </recommendedName>
</protein>
<dbReference type="Proteomes" id="UP001612812">
    <property type="component" value="Unassembled WGS sequence"/>
</dbReference>
<reference evidence="2 3" key="1">
    <citation type="submission" date="2024-10" db="EMBL/GenBank/DDBJ databases">
        <title>The Natural Products Discovery Center: Release of the First 8490 Sequenced Strains for Exploring Actinobacteria Biosynthetic Diversity.</title>
        <authorList>
            <person name="Kalkreuter E."/>
            <person name="Kautsar S.A."/>
            <person name="Yang D."/>
            <person name="Bader C.D."/>
            <person name="Teijaro C.N."/>
            <person name="Fluegel L."/>
            <person name="Davis C.M."/>
            <person name="Simpson J.R."/>
            <person name="Lauterbach L."/>
            <person name="Steele A.D."/>
            <person name="Gui C."/>
            <person name="Meng S."/>
            <person name="Li G."/>
            <person name="Viehrig K."/>
            <person name="Ye F."/>
            <person name="Su P."/>
            <person name="Kiefer A.F."/>
            <person name="Nichols A."/>
            <person name="Cepeda A.J."/>
            <person name="Yan W."/>
            <person name="Fan B."/>
            <person name="Jiang Y."/>
            <person name="Adhikari A."/>
            <person name="Zheng C.-J."/>
            <person name="Schuster L."/>
            <person name="Cowan T.M."/>
            <person name="Smanski M.J."/>
            <person name="Chevrette M.G."/>
            <person name="De Carvalho L.P.S."/>
            <person name="Shen B."/>
        </authorList>
    </citation>
    <scope>NUCLEOTIDE SEQUENCE [LARGE SCALE GENOMIC DNA]</scope>
    <source>
        <strain evidence="2 3">NPDC049845</strain>
    </source>
</reference>
<evidence type="ECO:0000256" key="1">
    <source>
        <dbReference type="SAM" id="SignalP"/>
    </source>
</evidence>
<organism evidence="2 3">
    <name type="scientific">Micromonospora maritima</name>
    <dbReference type="NCBI Taxonomy" id="986711"/>
    <lineage>
        <taxon>Bacteria</taxon>
        <taxon>Bacillati</taxon>
        <taxon>Actinomycetota</taxon>
        <taxon>Actinomycetes</taxon>
        <taxon>Micromonosporales</taxon>
        <taxon>Micromonosporaceae</taxon>
        <taxon>Micromonospora</taxon>
    </lineage>
</organism>
<keyword evidence="3" id="KW-1185">Reference proteome</keyword>
<dbReference type="EMBL" id="JBITLE010000004">
    <property type="protein sequence ID" value="MFI7263342.1"/>
    <property type="molecule type" value="Genomic_DNA"/>
</dbReference>
<accession>A0ABW7ZN08</accession>
<dbReference type="RefSeq" id="WP_396769166.1">
    <property type="nucleotide sequence ID" value="NZ_JBITLA010000004.1"/>
</dbReference>
<feature type="signal peptide" evidence="1">
    <location>
        <begin position="1"/>
        <end position="27"/>
    </location>
</feature>
<feature type="chain" id="PRO_5047149481" description="BON domain-containing protein" evidence="1">
    <location>
        <begin position="28"/>
        <end position="129"/>
    </location>
</feature>
<comment type="caution">
    <text evidence="2">The sequence shown here is derived from an EMBL/GenBank/DDBJ whole genome shotgun (WGS) entry which is preliminary data.</text>
</comment>